<organism evidence="1 2">
    <name type="scientific">Paxillus rubicundulus Ve08.2h10</name>
    <dbReference type="NCBI Taxonomy" id="930991"/>
    <lineage>
        <taxon>Eukaryota</taxon>
        <taxon>Fungi</taxon>
        <taxon>Dikarya</taxon>
        <taxon>Basidiomycota</taxon>
        <taxon>Agaricomycotina</taxon>
        <taxon>Agaricomycetes</taxon>
        <taxon>Agaricomycetidae</taxon>
        <taxon>Boletales</taxon>
        <taxon>Paxilineae</taxon>
        <taxon>Paxillaceae</taxon>
        <taxon>Paxillus</taxon>
    </lineage>
</organism>
<sequence>NLTLADWKQVYSFIDAHPDAAQAQIVQHFSPLKTNAHQFNQSTLSCKLWECPKMEACVDNNPTALSSKRPHIVTSPAVQHALIYWICHMEAKGNTDWSNVTREVQEIEGKTSNSRKGKACGGWVGVIALQGL</sequence>
<accession>A0A0D0D4P7</accession>
<dbReference type="InParanoid" id="A0A0D0D4P7"/>
<feature type="non-terminal residue" evidence="1">
    <location>
        <position position="1"/>
    </location>
</feature>
<dbReference type="Proteomes" id="UP000054538">
    <property type="component" value="Unassembled WGS sequence"/>
</dbReference>
<name>A0A0D0D4P7_9AGAM</name>
<reference evidence="2" key="2">
    <citation type="submission" date="2015-01" db="EMBL/GenBank/DDBJ databases">
        <title>Evolutionary Origins and Diversification of the Mycorrhizal Mutualists.</title>
        <authorList>
            <consortium name="DOE Joint Genome Institute"/>
            <consortium name="Mycorrhizal Genomics Consortium"/>
            <person name="Kohler A."/>
            <person name="Kuo A."/>
            <person name="Nagy L.G."/>
            <person name="Floudas D."/>
            <person name="Copeland A."/>
            <person name="Barry K.W."/>
            <person name="Cichocki N."/>
            <person name="Veneault-Fourrey C."/>
            <person name="LaButti K."/>
            <person name="Lindquist E.A."/>
            <person name="Lipzen A."/>
            <person name="Lundell T."/>
            <person name="Morin E."/>
            <person name="Murat C."/>
            <person name="Riley R."/>
            <person name="Ohm R."/>
            <person name="Sun H."/>
            <person name="Tunlid A."/>
            <person name="Henrissat B."/>
            <person name="Grigoriev I.V."/>
            <person name="Hibbett D.S."/>
            <person name="Martin F."/>
        </authorList>
    </citation>
    <scope>NUCLEOTIDE SEQUENCE [LARGE SCALE GENOMIC DNA]</scope>
    <source>
        <strain evidence="2">Ve08.2h10</strain>
    </source>
</reference>
<dbReference type="AlphaFoldDB" id="A0A0D0D4P7"/>
<keyword evidence="2" id="KW-1185">Reference proteome</keyword>
<evidence type="ECO:0000313" key="1">
    <source>
        <dbReference type="EMBL" id="KIK91547.1"/>
    </source>
</evidence>
<evidence type="ECO:0000313" key="2">
    <source>
        <dbReference type="Proteomes" id="UP000054538"/>
    </source>
</evidence>
<gene>
    <name evidence="1" type="ORF">PAXRUDRAFT_149261</name>
</gene>
<dbReference type="OrthoDB" id="162969at2759"/>
<dbReference type="EMBL" id="KN825375">
    <property type="protein sequence ID" value="KIK91547.1"/>
    <property type="molecule type" value="Genomic_DNA"/>
</dbReference>
<dbReference type="HOGENOM" id="CLU_018294_8_0_1"/>
<protein>
    <submittedName>
        <fullName evidence="1">Unplaced genomic scaffold scaffold_553, whole genome shotgun sequence</fullName>
    </submittedName>
</protein>
<proteinExistence type="predicted"/>
<reference evidence="1 2" key="1">
    <citation type="submission" date="2014-04" db="EMBL/GenBank/DDBJ databases">
        <authorList>
            <consortium name="DOE Joint Genome Institute"/>
            <person name="Kuo A."/>
            <person name="Kohler A."/>
            <person name="Jargeat P."/>
            <person name="Nagy L.G."/>
            <person name="Floudas D."/>
            <person name="Copeland A."/>
            <person name="Barry K.W."/>
            <person name="Cichocki N."/>
            <person name="Veneault-Fourrey C."/>
            <person name="LaButti K."/>
            <person name="Lindquist E.A."/>
            <person name="Lipzen A."/>
            <person name="Lundell T."/>
            <person name="Morin E."/>
            <person name="Murat C."/>
            <person name="Sun H."/>
            <person name="Tunlid A."/>
            <person name="Henrissat B."/>
            <person name="Grigoriev I.V."/>
            <person name="Hibbett D.S."/>
            <person name="Martin F."/>
            <person name="Nordberg H.P."/>
            <person name="Cantor M.N."/>
            <person name="Hua S.X."/>
        </authorList>
    </citation>
    <scope>NUCLEOTIDE SEQUENCE [LARGE SCALE GENOMIC DNA]</scope>
    <source>
        <strain evidence="1 2">Ve08.2h10</strain>
    </source>
</reference>